<evidence type="ECO:0000313" key="1">
    <source>
        <dbReference type="EMBL" id="SVC26193.1"/>
    </source>
</evidence>
<name>A0A382KRT6_9ZZZZ</name>
<gene>
    <name evidence="1" type="ORF">METZ01_LOCUS279047</name>
</gene>
<dbReference type="AlphaFoldDB" id="A0A382KRT6"/>
<organism evidence="1">
    <name type="scientific">marine metagenome</name>
    <dbReference type="NCBI Taxonomy" id="408172"/>
    <lineage>
        <taxon>unclassified sequences</taxon>
        <taxon>metagenomes</taxon>
        <taxon>ecological metagenomes</taxon>
    </lineage>
</organism>
<reference evidence="1" key="1">
    <citation type="submission" date="2018-05" db="EMBL/GenBank/DDBJ databases">
        <authorList>
            <person name="Lanie J.A."/>
            <person name="Ng W.-L."/>
            <person name="Kazmierczak K.M."/>
            <person name="Andrzejewski T.M."/>
            <person name="Davidsen T.M."/>
            <person name="Wayne K.J."/>
            <person name="Tettelin H."/>
            <person name="Glass J.I."/>
            <person name="Rusch D."/>
            <person name="Podicherti R."/>
            <person name="Tsui H.-C.T."/>
            <person name="Winkler M.E."/>
        </authorList>
    </citation>
    <scope>NUCLEOTIDE SEQUENCE</scope>
</reference>
<dbReference type="EMBL" id="UINC01081910">
    <property type="protein sequence ID" value="SVC26193.1"/>
    <property type="molecule type" value="Genomic_DNA"/>
</dbReference>
<proteinExistence type="predicted"/>
<sequence length="70" mass="8226">MSEIKVPQENIIYAWDNVEEIKACLEFIDIEKDENSDLLKEIESYATSAMAWLAEYFTAEDRTKLFEESK</sequence>
<protein>
    <submittedName>
        <fullName evidence="1">Uncharacterized protein</fullName>
    </submittedName>
</protein>
<accession>A0A382KRT6</accession>